<protein>
    <submittedName>
        <fullName evidence="1">Uncharacterized protein</fullName>
    </submittedName>
</protein>
<dbReference type="EMBL" id="JAAIUW010000012">
    <property type="protein sequence ID" value="KAF7807757.1"/>
    <property type="molecule type" value="Genomic_DNA"/>
</dbReference>
<comment type="caution">
    <text evidence="1">The sequence shown here is derived from an EMBL/GenBank/DDBJ whole genome shotgun (WGS) entry which is preliminary data.</text>
</comment>
<dbReference type="Proteomes" id="UP000634136">
    <property type="component" value="Unassembled WGS sequence"/>
</dbReference>
<reference evidence="1" key="1">
    <citation type="submission" date="2020-09" db="EMBL/GenBank/DDBJ databases">
        <title>Genome-Enabled Discovery of Anthraquinone Biosynthesis in Senna tora.</title>
        <authorList>
            <person name="Kang S.-H."/>
            <person name="Pandey R.P."/>
            <person name="Lee C.-M."/>
            <person name="Sim J.-S."/>
            <person name="Jeong J.-T."/>
            <person name="Choi B.-S."/>
            <person name="Jung M."/>
            <person name="Ginzburg D."/>
            <person name="Zhao K."/>
            <person name="Won S.Y."/>
            <person name="Oh T.-J."/>
            <person name="Yu Y."/>
            <person name="Kim N.-H."/>
            <person name="Lee O.R."/>
            <person name="Lee T.-H."/>
            <person name="Bashyal P."/>
            <person name="Kim T.-S."/>
            <person name="Lee W.-H."/>
            <person name="Kawkins C."/>
            <person name="Kim C.-K."/>
            <person name="Kim J.S."/>
            <person name="Ahn B.O."/>
            <person name="Rhee S.Y."/>
            <person name="Sohng J.K."/>
        </authorList>
    </citation>
    <scope>NUCLEOTIDE SEQUENCE</scope>
    <source>
        <tissue evidence="1">Leaf</tissue>
    </source>
</reference>
<name>A0A834W364_9FABA</name>
<gene>
    <name evidence="1" type="ORF">G2W53_039918</name>
</gene>
<sequence length="29" mass="3455">MEMRNLTNELLEAWLVCDELSAWLTCEQL</sequence>
<keyword evidence="2" id="KW-1185">Reference proteome</keyword>
<evidence type="ECO:0000313" key="2">
    <source>
        <dbReference type="Proteomes" id="UP000634136"/>
    </source>
</evidence>
<dbReference type="AlphaFoldDB" id="A0A834W364"/>
<proteinExistence type="predicted"/>
<evidence type="ECO:0000313" key="1">
    <source>
        <dbReference type="EMBL" id="KAF7807757.1"/>
    </source>
</evidence>
<accession>A0A834W364</accession>
<organism evidence="1 2">
    <name type="scientific">Senna tora</name>
    <dbReference type="NCBI Taxonomy" id="362788"/>
    <lineage>
        <taxon>Eukaryota</taxon>
        <taxon>Viridiplantae</taxon>
        <taxon>Streptophyta</taxon>
        <taxon>Embryophyta</taxon>
        <taxon>Tracheophyta</taxon>
        <taxon>Spermatophyta</taxon>
        <taxon>Magnoliopsida</taxon>
        <taxon>eudicotyledons</taxon>
        <taxon>Gunneridae</taxon>
        <taxon>Pentapetalae</taxon>
        <taxon>rosids</taxon>
        <taxon>fabids</taxon>
        <taxon>Fabales</taxon>
        <taxon>Fabaceae</taxon>
        <taxon>Caesalpinioideae</taxon>
        <taxon>Cassia clade</taxon>
        <taxon>Senna</taxon>
    </lineage>
</organism>